<dbReference type="Proteomes" id="UP000255168">
    <property type="component" value="Chromosome I"/>
</dbReference>
<dbReference type="Gene3D" id="1.10.10.10">
    <property type="entry name" value="Winged helix-like DNA-binding domain superfamily/Winged helix DNA-binding domain"/>
    <property type="match status" value="1"/>
</dbReference>
<dbReference type="PANTHER" id="PTHR33164:SF87">
    <property type="entry name" value="MULTIPLE ANTIBIOTIC RESISTANCE PROTEIN MARR"/>
    <property type="match status" value="1"/>
</dbReference>
<sequence>MQAKKRSVIAELSSGELGYLVTEVRNHLLAGIERELSPLQITAAQFVVLNSIVSGKGRTLSEFCKLLGYDSGAMTRLLDRIEAKGIIRRVENPADRRSYLVELTEQGKAVFPQARQGTQSAFRRMLAGFSEDDAEALRGLLHRILANTAEA</sequence>
<dbReference type="Proteomes" id="UP000256710">
    <property type="component" value="Unassembled WGS sequence"/>
</dbReference>
<dbReference type="InterPro" id="IPR036388">
    <property type="entry name" value="WH-like_DNA-bd_sf"/>
</dbReference>
<name>A0A375H8B2_9BURK</name>
<dbReference type="EMBL" id="LT984806">
    <property type="protein sequence ID" value="SPD46440.1"/>
    <property type="molecule type" value="Genomic_DNA"/>
</dbReference>
<dbReference type="Pfam" id="PF12802">
    <property type="entry name" value="MarR_2"/>
    <property type="match status" value="1"/>
</dbReference>
<dbReference type="InterPro" id="IPR000835">
    <property type="entry name" value="HTH_MarR-typ"/>
</dbReference>
<dbReference type="PANTHER" id="PTHR33164">
    <property type="entry name" value="TRANSCRIPTIONAL REGULATOR, MARR FAMILY"/>
    <property type="match status" value="1"/>
</dbReference>
<organism evidence="3 4">
    <name type="scientific">Cupriavidus neocaledonicus</name>
    <dbReference type="NCBI Taxonomy" id="1040979"/>
    <lineage>
        <taxon>Bacteria</taxon>
        <taxon>Pseudomonadati</taxon>
        <taxon>Pseudomonadota</taxon>
        <taxon>Betaproteobacteria</taxon>
        <taxon>Burkholderiales</taxon>
        <taxon>Burkholderiaceae</taxon>
        <taxon>Cupriavidus</taxon>
    </lineage>
</organism>
<evidence type="ECO:0000313" key="3">
    <source>
        <dbReference type="EMBL" id="SPD46440.1"/>
    </source>
</evidence>
<dbReference type="InterPro" id="IPR039422">
    <property type="entry name" value="MarR/SlyA-like"/>
</dbReference>
<gene>
    <name evidence="3" type="primary">marR</name>
    <name evidence="2" type="ORF">CBM2605_A110016</name>
    <name evidence="3" type="ORF">CBM2607_11377</name>
</gene>
<dbReference type="RefSeq" id="WP_018005857.1">
    <property type="nucleotide sequence ID" value="NZ_AQUR01000093.1"/>
</dbReference>
<evidence type="ECO:0000313" key="4">
    <source>
        <dbReference type="Proteomes" id="UP000255168"/>
    </source>
</evidence>
<keyword evidence="5" id="KW-1185">Reference proteome</keyword>
<dbReference type="PRINTS" id="PR00598">
    <property type="entry name" value="HTHMARR"/>
</dbReference>
<evidence type="ECO:0000313" key="5">
    <source>
        <dbReference type="Proteomes" id="UP000256710"/>
    </source>
</evidence>
<dbReference type="AlphaFoldDB" id="A0A375H8B2"/>
<dbReference type="PROSITE" id="PS50995">
    <property type="entry name" value="HTH_MARR_2"/>
    <property type="match status" value="1"/>
</dbReference>
<feature type="domain" description="HTH marR-type" evidence="1">
    <location>
        <begin position="14"/>
        <end position="146"/>
    </location>
</feature>
<dbReference type="EMBL" id="OFTC01000003">
    <property type="protein sequence ID" value="SOZ34612.1"/>
    <property type="molecule type" value="Genomic_DNA"/>
</dbReference>
<protein>
    <submittedName>
        <fullName evidence="3">Multiple antibiotic resistance protein MarR</fullName>
    </submittedName>
</protein>
<dbReference type="InterPro" id="IPR036390">
    <property type="entry name" value="WH_DNA-bd_sf"/>
</dbReference>
<dbReference type="SMART" id="SM00347">
    <property type="entry name" value="HTH_MARR"/>
    <property type="match status" value="1"/>
</dbReference>
<dbReference type="GO" id="GO:0003700">
    <property type="term" value="F:DNA-binding transcription factor activity"/>
    <property type="evidence" value="ECO:0007669"/>
    <property type="project" value="InterPro"/>
</dbReference>
<reference evidence="4 5" key="1">
    <citation type="submission" date="2018-01" db="EMBL/GenBank/DDBJ databases">
        <authorList>
            <person name="Clerissi C."/>
        </authorList>
    </citation>
    <scope>NUCLEOTIDE SEQUENCE [LARGE SCALE GENOMIC DNA]</scope>
    <source>
        <strain evidence="2">Cupriavidus taiwanensis STM 6082</strain>
        <strain evidence="3">Cupriavidus taiwanensis STM 6160</strain>
    </source>
</reference>
<evidence type="ECO:0000259" key="1">
    <source>
        <dbReference type="PROSITE" id="PS50995"/>
    </source>
</evidence>
<dbReference type="SUPFAM" id="SSF46785">
    <property type="entry name" value="Winged helix' DNA-binding domain"/>
    <property type="match status" value="1"/>
</dbReference>
<evidence type="ECO:0000313" key="2">
    <source>
        <dbReference type="EMBL" id="SOZ34612.1"/>
    </source>
</evidence>
<dbReference type="GO" id="GO:0006950">
    <property type="term" value="P:response to stress"/>
    <property type="evidence" value="ECO:0007669"/>
    <property type="project" value="TreeGrafter"/>
</dbReference>
<accession>A0A375H8B2</accession>
<proteinExistence type="predicted"/>